<protein>
    <submittedName>
        <fullName evidence="1">Uncharacterized protein</fullName>
    </submittedName>
</protein>
<gene>
    <name evidence="1" type="ORF">B7P43_G17495</name>
</gene>
<dbReference type="EMBL" id="NEVH01014860">
    <property type="protein sequence ID" value="PNF27382.1"/>
    <property type="molecule type" value="Genomic_DNA"/>
</dbReference>
<keyword evidence="2" id="KW-1185">Reference proteome</keyword>
<feature type="non-terminal residue" evidence="1">
    <location>
        <position position="1"/>
    </location>
</feature>
<dbReference type="InParanoid" id="A0A2J7QFM9"/>
<dbReference type="STRING" id="105785.A0A2J7QFM9"/>
<dbReference type="OrthoDB" id="10060729at2759"/>
<evidence type="ECO:0000313" key="1">
    <source>
        <dbReference type="EMBL" id="PNF27382.1"/>
    </source>
</evidence>
<reference evidence="1 2" key="1">
    <citation type="submission" date="2017-12" db="EMBL/GenBank/DDBJ databases">
        <title>Hemimetabolous genomes reveal molecular basis of termite eusociality.</title>
        <authorList>
            <person name="Harrison M.C."/>
            <person name="Jongepier E."/>
            <person name="Robertson H.M."/>
            <person name="Arning N."/>
            <person name="Bitard-Feildel T."/>
            <person name="Chao H."/>
            <person name="Childers C.P."/>
            <person name="Dinh H."/>
            <person name="Doddapaneni H."/>
            <person name="Dugan S."/>
            <person name="Gowin J."/>
            <person name="Greiner C."/>
            <person name="Han Y."/>
            <person name="Hu H."/>
            <person name="Hughes D.S.T."/>
            <person name="Huylmans A.-K."/>
            <person name="Kemena C."/>
            <person name="Kremer L.P.M."/>
            <person name="Lee S.L."/>
            <person name="Lopez-Ezquerra A."/>
            <person name="Mallet L."/>
            <person name="Monroy-Kuhn J.M."/>
            <person name="Moser A."/>
            <person name="Murali S.C."/>
            <person name="Muzny D.M."/>
            <person name="Otani S."/>
            <person name="Piulachs M.-D."/>
            <person name="Poelchau M."/>
            <person name="Qu J."/>
            <person name="Schaub F."/>
            <person name="Wada-Katsumata A."/>
            <person name="Worley K.C."/>
            <person name="Xie Q."/>
            <person name="Ylla G."/>
            <person name="Poulsen M."/>
            <person name="Gibbs R.A."/>
            <person name="Schal C."/>
            <person name="Richards S."/>
            <person name="Belles X."/>
            <person name="Korb J."/>
            <person name="Bornberg-Bauer E."/>
        </authorList>
    </citation>
    <scope>NUCLEOTIDE SEQUENCE [LARGE SCALE GENOMIC DNA]</scope>
    <source>
        <tissue evidence="1">Whole body</tissue>
    </source>
</reference>
<comment type="caution">
    <text evidence="1">The sequence shown here is derived from an EMBL/GenBank/DDBJ whole genome shotgun (WGS) entry which is preliminary data.</text>
</comment>
<dbReference type="Proteomes" id="UP000235965">
    <property type="component" value="Unassembled WGS sequence"/>
</dbReference>
<evidence type="ECO:0000313" key="2">
    <source>
        <dbReference type="Proteomes" id="UP000235965"/>
    </source>
</evidence>
<name>A0A2J7QFM9_9NEOP</name>
<proteinExistence type="predicted"/>
<accession>A0A2J7QFM9</accession>
<dbReference type="AlphaFoldDB" id="A0A2J7QFM9"/>
<organism evidence="1 2">
    <name type="scientific">Cryptotermes secundus</name>
    <dbReference type="NCBI Taxonomy" id="105785"/>
    <lineage>
        <taxon>Eukaryota</taxon>
        <taxon>Metazoa</taxon>
        <taxon>Ecdysozoa</taxon>
        <taxon>Arthropoda</taxon>
        <taxon>Hexapoda</taxon>
        <taxon>Insecta</taxon>
        <taxon>Pterygota</taxon>
        <taxon>Neoptera</taxon>
        <taxon>Polyneoptera</taxon>
        <taxon>Dictyoptera</taxon>
        <taxon>Blattodea</taxon>
        <taxon>Blattoidea</taxon>
        <taxon>Termitoidae</taxon>
        <taxon>Kalotermitidae</taxon>
        <taxon>Cryptotermitinae</taxon>
        <taxon>Cryptotermes</taxon>
    </lineage>
</organism>
<sequence>LQRPLADMQVYWGTALQNLGKARNRVARRYNVLRREAEFQVGDLVLVRLHPQSSKVHKRSAKISMRWSDPMVISKYITDVTVLLANPNTGVILRKAHVSQLKKYFVRG</sequence>